<dbReference type="InterPro" id="IPR036918">
    <property type="entry name" value="Pyrv_Knase_C_sf"/>
</dbReference>
<dbReference type="SUPFAM" id="SSF50800">
    <property type="entry name" value="PK beta-barrel domain-like"/>
    <property type="match status" value="1"/>
</dbReference>
<reference evidence="2 3" key="1">
    <citation type="journal article" date="2019" name="Commun. Biol.">
        <title>The bagworm genome reveals a unique fibroin gene that provides high tensile strength.</title>
        <authorList>
            <person name="Kono N."/>
            <person name="Nakamura H."/>
            <person name="Ohtoshi R."/>
            <person name="Tomita M."/>
            <person name="Numata K."/>
            <person name="Arakawa K."/>
        </authorList>
    </citation>
    <scope>NUCLEOTIDE SEQUENCE [LARGE SCALE GENOMIC DNA]</scope>
</reference>
<dbReference type="Gene3D" id="3.40.1380.20">
    <property type="entry name" value="Pyruvate kinase, C-terminal domain"/>
    <property type="match status" value="1"/>
</dbReference>
<evidence type="ECO:0000313" key="3">
    <source>
        <dbReference type="Proteomes" id="UP000299102"/>
    </source>
</evidence>
<dbReference type="Gene3D" id="2.40.33.10">
    <property type="entry name" value="PK beta-barrel domain-like"/>
    <property type="match status" value="1"/>
</dbReference>
<dbReference type="AlphaFoldDB" id="A0A4C1X201"/>
<evidence type="ECO:0000313" key="2">
    <source>
        <dbReference type="EMBL" id="GBP57120.1"/>
    </source>
</evidence>
<dbReference type="Proteomes" id="UP000299102">
    <property type="component" value="Unassembled WGS sequence"/>
</dbReference>
<protein>
    <submittedName>
        <fullName evidence="2">LINE-1 retrotransposable element ORF2 protein</fullName>
    </submittedName>
</protein>
<dbReference type="SUPFAM" id="SSF52935">
    <property type="entry name" value="PK C-terminal domain-like"/>
    <property type="match status" value="1"/>
</dbReference>
<dbReference type="Pfam" id="PF00224">
    <property type="entry name" value="PK"/>
    <property type="match status" value="1"/>
</dbReference>
<dbReference type="PROSITE" id="PS50878">
    <property type="entry name" value="RT_POL"/>
    <property type="match status" value="1"/>
</dbReference>
<dbReference type="GO" id="GO:0000287">
    <property type="term" value="F:magnesium ion binding"/>
    <property type="evidence" value="ECO:0007669"/>
    <property type="project" value="InterPro"/>
</dbReference>
<dbReference type="InterPro" id="IPR015795">
    <property type="entry name" value="Pyrv_Knase_C"/>
</dbReference>
<name>A0A4C1X201_EUMVA</name>
<organism evidence="2 3">
    <name type="scientific">Eumeta variegata</name>
    <name type="common">Bagworm moth</name>
    <name type="synonym">Eumeta japonica</name>
    <dbReference type="NCBI Taxonomy" id="151549"/>
    <lineage>
        <taxon>Eukaryota</taxon>
        <taxon>Metazoa</taxon>
        <taxon>Ecdysozoa</taxon>
        <taxon>Arthropoda</taxon>
        <taxon>Hexapoda</taxon>
        <taxon>Insecta</taxon>
        <taxon>Pterygota</taxon>
        <taxon>Neoptera</taxon>
        <taxon>Endopterygota</taxon>
        <taxon>Lepidoptera</taxon>
        <taxon>Glossata</taxon>
        <taxon>Ditrysia</taxon>
        <taxon>Tineoidea</taxon>
        <taxon>Psychidae</taxon>
        <taxon>Oiketicinae</taxon>
        <taxon>Eumeta</taxon>
    </lineage>
</organism>
<dbReference type="EMBL" id="BGZK01000709">
    <property type="protein sequence ID" value="GBP57120.1"/>
    <property type="molecule type" value="Genomic_DNA"/>
</dbReference>
<dbReference type="InterPro" id="IPR043502">
    <property type="entry name" value="DNA/RNA_pol_sf"/>
</dbReference>
<comment type="caution">
    <text evidence="2">The sequence shown here is derived from an EMBL/GenBank/DDBJ whole genome shotgun (WGS) entry which is preliminary data.</text>
</comment>
<evidence type="ECO:0000259" key="1">
    <source>
        <dbReference type="PROSITE" id="PS50878"/>
    </source>
</evidence>
<gene>
    <name evidence="2" type="ORF">EVAR_33363_1</name>
</gene>
<dbReference type="GO" id="GO:0071897">
    <property type="term" value="P:DNA biosynthetic process"/>
    <property type="evidence" value="ECO:0007669"/>
    <property type="project" value="UniProtKB-ARBA"/>
</dbReference>
<dbReference type="InterPro" id="IPR011037">
    <property type="entry name" value="Pyrv_Knase-like_insert_dom_sf"/>
</dbReference>
<dbReference type="GO" id="GO:0004743">
    <property type="term" value="F:pyruvate kinase activity"/>
    <property type="evidence" value="ECO:0007669"/>
    <property type="project" value="InterPro"/>
</dbReference>
<dbReference type="InterPro" id="IPR015806">
    <property type="entry name" value="Pyrv_Knase_insert_dom_sf"/>
</dbReference>
<proteinExistence type="predicted"/>
<dbReference type="Pfam" id="PF00078">
    <property type="entry name" value="RVT_1"/>
    <property type="match status" value="1"/>
</dbReference>
<dbReference type="PANTHER" id="PTHR19446">
    <property type="entry name" value="REVERSE TRANSCRIPTASES"/>
    <property type="match status" value="1"/>
</dbReference>
<dbReference type="InterPro" id="IPR015793">
    <property type="entry name" value="Pyrv_Knase_brl"/>
</dbReference>
<dbReference type="Pfam" id="PF02887">
    <property type="entry name" value="PK_C"/>
    <property type="match status" value="1"/>
</dbReference>
<keyword evidence="3" id="KW-1185">Reference proteome</keyword>
<dbReference type="GO" id="GO:0030955">
    <property type="term" value="F:potassium ion binding"/>
    <property type="evidence" value="ECO:0007669"/>
    <property type="project" value="InterPro"/>
</dbReference>
<dbReference type="OrthoDB" id="7420547at2759"/>
<dbReference type="CDD" id="cd01650">
    <property type="entry name" value="RT_nLTR_like"/>
    <property type="match status" value="1"/>
</dbReference>
<feature type="domain" description="Reverse transcriptase" evidence="1">
    <location>
        <begin position="432"/>
        <end position="639"/>
    </location>
</feature>
<dbReference type="SUPFAM" id="SSF56672">
    <property type="entry name" value="DNA/RNA polymerases"/>
    <property type="match status" value="1"/>
</dbReference>
<dbReference type="InterPro" id="IPR000477">
    <property type="entry name" value="RT_dom"/>
</dbReference>
<dbReference type="STRING" id="151549.A0A4C1X201"/>
<sequence length="893" mass="101295">MNLLFHPMHIFKVIRDFNHATAEKHAPAILLFQIKGFEFEGLLIGSNIRGANEQASYQRVDGHRSSWTLLMLKESSVGCRMSDRNRIFDGEETDRVEARTITTVSNGASCEMLTPVDVKKMMEAGVNIFRLRVANTTHASKLRLLKMIDEAEDFMREKYKIEHRLTATCFTLRTYITLTGFLKEPTEQVYIAAGSTVELTNDNNFRNKCDASRIYTDYQLTDRYIKVGMEITIRLLDEITMICEKYLKDGAIICKVTHGGYLKSMSYLTVKGSTNLLPLLTESDMEIINFVKEFNEADGIVFDREFLYREVKSECVLRLAEIQKFVTGLCLKNSMNWIVKIKSDRGKWNHRRTDILGTATSYYKKLYESNKTEKEIDLANTISIPSIFESEVKKAIDTKSIDKTPSSDGINNEILKQGKEILTPVLTNMFNDNIDTEIIPQQWTESNIILLYKKGDKHAIGNYRPISLMSNIYKVFAKIILKRIERTLDEQQPIEQAGFRKNYSVIDYIRTVRQIIGKNVYNHSTGRIQLEKKGLPFKVGKGVRQGDPLSPKLFSAVLESIVRRLKWKELGINVDGTLLTHLRFADDIVLFVKIPEGITKMIEDLAIESERVGLKLNPEKTQGKEKGKEADHRKDGMMTLEKWQMGKPFYLSGEVMISTLTTGILRAYDVADVSNALLDGATGFLLRDYRDVDCVVRTLRSLNSICLTVEKFSTQKKDIWRLYDEFALPVNAAEACVLACTLSAIQVNAKVIALPTVSGNTLKSLIRLRPACLLVTISSDPDVAMFLHLYRGVLPLIYKDVEKKDFYEAMDSRILYAINYAVSKGVLVYGDNYVTLQRGSPTSPYCDCVRVWTVTITKKAIVEYPVSTQEADSAQMTPLGVASVHGRLRPSTL</sequence>
<accession>A0A4C1X201</accession>